<organism evidence="10 11">
    <name type="scientific">Paenibacillus urinalis</name>
    <dbReference type="NCBI Taxonomy" id="521520"/>
    <lineage>
        <taxon>Bacteria</taxon>
        <taxon>Bacillati</taxon>
        <taxon>Bacillota</taxon>
        <taxon>Bacilli</taxon>
        <taxon>Bacillales</taxon>
        <taxon>Paenibacillaceae</taxon>
        <taxon>Paenibacillus</taxon>
    </lineage>
</organism>
<dbReference type="AlphaFoldDB" id="A0AAX3N4T0"/>
<dbReference type="InterPro" id="IPR017853">
    <property type="entry name" value="GH"/>
</dbReference>
<dbReference type="EMBL" id="CP118101">
    <property type="protein sequence ID" value="WDH83730.1"/>
    <property type="molecule type" value="Genomic_DNA"/>
</dbReference>
<evidence type="ECO:0000313" key="11">
    <source>
        <dbReference type="Proteomes" id="UP001220962"/>
    </source>
</evidence>
<accession>A0AAX3N4T0</accession>
<dbReference type="InterPro" id="IPR010720">
    <property type="entry name" value="Alpha-L-AF_C"/>
</dbReference>
<dbReference type="PANTHER" id="PTHR43576">
    <property type="entry name" value="ALPHA-L-ARABINOFURANOSIDASE C-RELATED"/>
    <property type="match status" value="1"/>
</dbReference>
<evidence type="ECO:0000256" key="5">
    <source>
        <dbReference type="ARBA" id="ARBA00012670"/>
    </source>
</evidence>
<evidence type="ECO:0000256" key="7">
    <source>
        <dbReference type="ARBA" id="ARBA00023277"/>
    </source>
</evidence>
<keyword evidence="7" id="KW-0119">Carbohydrate metabolism</keyword>
<evidence type="ECO:0000256" key="3">
    <source>
        <dbReference type="ARBA" id="ARBA00007186"/>
    </source>
</evidence>
<dbReference type="Proteomes" id="UP001220962">
    <property type="component" value="Chromosome"/>
</dbReference>
<dbReference type="InterPro" id="IPR055235">
    <property type="entry name" value="ASD1_cat"/>
</dbReference>
<keyword evidence="8" id="KW-0326">Glycosidase</keyword>
<dbReference type="Gene3D" id="2.60.40.1180">
    <property type="entry name" value="Golgi alpha-mannosidase II"/>
    <property type="match status" value="1"/>
</dbReference>
<dbReference type="SUPFAM" id="SSF51011">
    <property type="entry name" value="Glycosyl hydrolase domain"/>
    <property type="match status" value="1"/>
</dbReference>
<evidence type="ECO:0000256" key="2">
    <source>
        <dbReference type="ARBA" id="ARBA00004881"/>
    </source>
</evidence>
<dbReference type="Pfam" id="PF06964">
    <property type="entry name" value="Alpha-L-AF_C"/>
    <property type="match status" value="1"/>
</dbReference>
<dbReference type="RefSeq" id="WP_274359643.1">
    <property type="nucleotide sequence ID" value="NZ_CP118101.1"/>
</dbReference>
<evidence type="ECO:0000259" key="9">
    <source>
        <dbReference type="SMART" id="SM00813"/>
    </source>
</evidence>
<dbReference type="Pfam" id="PF22848">
    <property type="entry name" value="ASD1_dom"/>
    <property type="match status" value="1"/>
</dbReference>
<evidence type="ECO:0000256" key="4">
    <source>
        <dbReference type="ARBA" id="ARBA00011165"/>
    </source>
</evidence>
<proteinExistence type="inferred from homology"/>
<keyword evidence="6" id="KW-0378">Hydrolase</keyword>
<comment type="subunit">
    <text evidence="4">Homohexamer; trimer of dimers.</text>
</comment>
<comment type="catalytic activity">
    <reaction evidence="1">
        <text>Hydrolysis of terminal non-reducing alpha-L-arabinofuranoside residues in alpha-L-arabinosides.</text>
        <dbReference type="EC" id="3.2.1.55"/>
    </reaction>
</comment>
<evidence type="ECO:0000256" key="8">
    <source>
        <dbReference type="ARBA" id="ARBA00023295"/>
    </source>
</evidence>
<sequence length="504" mass="57079">MADKAKMIVDKDFRIAEVDKRIYGSFIEHLGRAVYGGIYEPGHETADEAGLRQDVLGLIRDLQVPIVRYPGGNFVSGYNWEDSVGPKEDRKRRLELAWRTVETNEFGFNEFVDWAKKANTEVMMAVNLGTRGVDAARNIVEYSNHPSGSYYSDLRIKHGYKDPHNVKTWCLGNEMDGPWQIGHKTAEEYGRVALEAAKVMKWVDPTIELVACGSSSINMPTFPEWEATVLDHTYDHVEYLSLHQYYGNREQDSALFLARSLEMDRFIETVTATCDYIKAKKRSKKKMLLSFDEWNVWFHSNENDSKMEPWQIAPPQLEDVYNHEDALLVGCMLISLLKHSDRVRMACLAQLVNVIAPIMTENGGAAWKHSIYYPYLHTSVYGRGQALVPLVQSPKYDTKEITDVPYLEAIAIHNEEAEEVTVFAVNRHLNESLPVEVDLRSFGQCQIIEHIVLESDDLKAVNTAAQPDRVAPHKNGNAVVDGTTVTAQLGKASWNVIRLKVSAK</sequence>
<comment type="pathway">
    <text evidence="2">Glycan metabolism.</text>
</comment>
<dbReference type="GO" id="GO:0000272">
    <property type="term" value="P:polysaccharide catabolic process"/>
    <property type="evidence" value="ECO:0007669"/>
    <property type="project" value="TreeGrafter"/>
</dbReference>
<dbReference type="PANTHER" id="PTHR43576:SF3">
    <property type="entry name" value="ALPHA-L-ARABINOFURANOSIDASE C"/>
    <property type="match status" value="1"/>
</dbReference>
<gene>
    <name evidence="10" type="ORF">PUW23_05745</name>
</gene>
<dbReference type="GO" id="GO:0046373">
    <property type="term" value="P:L-arabinose metabolic process"/>
    <property type="evidence" value="ECO:0007669"/>
    <property type="project" value="InterPro"/>
</dbReference>
<evidence type="ECO:0000256" key="1">
    <source>
        <dbReference type="ARBA" id="ARBA00001462"/>
    </source>
</evidence>
<comment type="similarity">
    <text evidence="3">Belongs to the glycosyl hydrolase 51 family.</text>
</comment>
<dbReference type="GO" id="GO:0046556">
    <property type="term" value="F:alpha-L-arabinofuranosidase activity"/>
    <property type="evidence" value="ECO:0007669"/>
    <property type="project" value="UniProtKB-EC"/>
</dbReference>
<evidence type="ECO:0000313" key="10">
    <source>
        <dbReference type="EMBL" id="WDH83730.1"/>
    </source>
</evidence>
<name>A0AAX3N4T0_9BACL</name>
<dbReference type="SMART" id="SM00813">
    <property type="entry name" value="Alpha-L-AF_C"/>
    <property type="match status" value="1"/>
</dbReference>
<dbReference type="Gene3D" id="3.20.20.80">
    <property type="entry name" value="Glycosidases"/>
    <property type="match status" value="1"/>
</dbReference>
<feature type="domain" description="Alpha-L-arabinofuranosidase C-terminal" evidence="9">
    <location>
        <begin position="292"/>
        <end position="493"/>
    </location>
</feature>
<dbReference type="SUPFAM" id="SSF51445">
    <property type="entry name" value="(Trans)glycosidases"/>
    <property type="match status" value="1"/>
</dbReference>
<protein>
    <recommendedName>
        <fullName evidence="5">non-reducing end alpha-L-arabinofuranosidase</fullName>
        <ecNumber evidence="5">3.2.1.55</ecNumber>
    </recommendedName>
</protein>
<dbReference type="InterPro" id="IPR013780">
    <property type="entry name" value="Glyco_hydro_b"/>
</dbReference>
<dbReference type="EC" id="3.2.1.55" evidence="5"/>
<reference evidence="10" key="1">
    <citation type="submission" date="2023-02" db="EMBL/GenBank/DDBJ databases">
        <title>Pathogen: clinical or host-associated sample.</title>
        <authorList>
            <person name="Hergert J."/>
            <person name="Casey R."/>
            <person name="Wagner J."/>
            <person name="Young E.L."/>
            <person name="Oakeson K.F."/>
        </authorList>
    </citation>
    <scope>NUCLEOTIDE SEQUENCE</scope>
    <source>
        <strain evidence="10">2022CK-00830</strain>
    </source>
</reference>
<evidence type="ECO:0000256" key="6">
    <source>
        <dbReference type="ARBA" id="ARBA00022801"/>
    </source>
</evidence>